<sequence length="226" mass="24042">METLTPNRPDQSSPHPSTAIGLGVLAIAMWSLIGLVVGAAWLMAGDRPGPAAEGAAPAVAQGERPDRPVSAGAADRPERLRVPRIGVDTRLMDLDLTAKGELQVPPLSQPWTAGWYDRSPVPGEVGPSVLAGHVDSKTGPAVFYRLRELHRGDRVVVTRSDGRTATFRVDHVEQVSKSAFPTKRVYGATPRPELRLITCGGTFDAATGHYLSNVVVYAHLTSLTAA</sequence>
<feature type="transmembrane region" description="Helical" evidence="3">
    <location>
        <begin position="20"/>
        <end position="42"/>
    </location>
</feature>
<reference evidence="5" key="1">
    <citation type="journal article" date="2019" name="Int. J. Syst. Evol. Microbiol.">
        <title>The Global Catalogue of Microorganisms (GCM) 10K type strain sequencing project: providing services to taxonomists for standard genome sequencing and annotation.</title>
        <authorList>
            <consortium name="The Broad Institute Genomics Platform"/>
            <consortium name="The Broad Institute Genome Sequencing Center for Infectious Disease"/>
            <person name="Wu L."/>
            <person name="Ma J."/>
        </authorList>
    </citation>
    <scope>NUCLEOTIDE SEQUENCE [LARGE SCALE GENOMIC DNA]</scope>
    <source>
        <strain evidence="5">CGMCC 4.7371</strain>
    </source>
</reference>
<feature type="compositionally biased region" description="Low complexity" evidence="2">
    <location>
        <begin position="49"/>
        <end position="60"/>
    </location>
</feature>
<dbReference type="SUPFAM" id="SSF63817">
    <property type="entry name" value="Sortase"/>
    <property type="match status" value="1"/>
</dbReference>
<evidence type="ECO:0000256" key="1">
    <source>
        <dbReference type="ARBA" id="ARBA00022801"/>
    </source>
</evidence>
<dbReference type="InterPro" id="IPR042001">
    <property type="entry name" value="Sortase_F"/>
</dbReference>
<organism evidence="4 5">
    <name type="scientific">Nocardioides phosphati</name>
    <dbReference type="NCBI Taxonomy" id="1867775"/>
    <lineage>
        <taxon>Bacteria</taxon>
        <taxon>Bacillati</taxon>
        <taxon>Actinomycetota</taxon>
        <taxon>Actinomycetes</taxon>
        <taxon>Propionibacteriales</taxon>
        <taxon>Nocardioidaceae</taxon>
        <taxon>Nocardioides</taxon>
    </lineage>
</organism>
<dbReference type="Pfam" id="PF04203">
    <property type="entry name" value="Sortase"/>
    <property type="match status" value="1"/>
</dbReference>
<evidence type="ECO:0000313" key="5">
    <source>
        <dbReference type="Proteomes" id="UP000655410"/>
    </source>
</evidence>
<dbReference type="Gene3D" id="2.40.260.10">
    <property type="entry name" value="Sortase"/>
    <property type="match status" value="1"/>
</dbReference>
<evidence type="ECO:0000256" key="3">
    <source>
        <dbReference type="SAM" id="Phobius"/>
    </source>
</evidence>
<protein>
    <recommendedName>
        <fullName evidence="6">Class F sortase</fullName>
    </recommendedName>
</protein>
<feature type="region of interest" description="Disordered" evidence="2">
    <location>
        <begin position="49"/>
        <end position="75"/>
    </location>
</feature>
<proteinExistence type="predicted"/>
<evidence type="ECO:0000256" key="2">
    <source>
        <dbReference type="SAM" id="MobiDB-lite"/>
    </source>
</evidence>
<keyword evidence="3" id="KW-0812">Transmembrane</keyword>
<dbReference type="NCBIfam" id="NF033748">
    <property type="entry name" value="class_F_sortase"/>
    <property type="match status" value="1"/>
</dbReference>
<comment type="caution">
    <text evidence="4">The sequence shown here is derived from an EMBL/GenBank/DDBJ whole genome shotgun (WGS) entry which is preliminary data.</text>
</comment>
<keyword evidence="3" id="KW-1133">Transmembrane helix</keyword>
<dbReference type="CDD" id="cd05829">
    <property type="entry name" value="Sortase_F"/>
    <property type="match status" value="1"/>
</dbReference>
<evidence type="ECO:0008006" key="6">
    <source>
        <dbReference type="Google" id="ProtNLM"/>
    </source>
</evidence>
<dbReference type="EMBL" id="BMNI01000005">
    <property type="protein sequence ID" value="GGO90466.1"/>
    <property type="molecule type" value="Genomic_DNA"/>
</dbReference>
<gene>
    <name evidence="4" type="ORF">GCM10011584_22300</name>
</gene>
<dbReference type="InterPro" id="IPR005754">
    <property type="entry name" value="Sortase"/>
</dbReference>
<dbReference type="RefSeq" id="WP_229662813.1">
    <property type="nucleotide sequence ID" value="NZ_BMNI01000005.1"/>
</dbReference>
<keyword evidence="5" id="KW-1185">Reference proteome</keyword>
<accession>A0ABQ2NAX9</accession>
<dbReference type="Proteomes" id="UP000655410">
    <property type="component" value="Unassembled WGS sequence"/>
</dbReference>
<evidence type="ECO:0000313" key="4">
    <source>
        <dbReference type="EMBL" id="GGO90466.1"/>
    </source>
</evidence>
<name>A0ABQ2NAX9_9ACTN</name>
<keyword evidence="1" id="KW-0378">Hydrolase</keyword>
<keyword evidence="3" id="KW-0472">Membrane</keyword>
<dbReference type="InterPro" id="IPR023365">
    <property type="entry name" value="Sortase_dom-sf"/>
</dbReference>